<proteinExistence type="predicted"/>
<dbReference type="InterPro" id="IPR036188">
    <property type="entry name" value="FAD/NAD-bd_sf"/>
</dbReference>
<organism evidence="3 4">
    <name type="scientific">Streptomyces mashuensis</name>
    <dbReference type="NCBI Taxonomy" id="33904"/>
    <lineage>
        <taxon>Bacteria</taxon>
        <taxon>Bacillati</taxon>
        <taxon>Actinomycetota</taxon>
        <taxon>Actinomycetes</taxon>
        <taxon>Kitasatosporales</taxon>
        <taxon>Streptomycetaceae</taxon>
        <taxon>Streptomyces</taxon>
    </lineage>
</organism>
<dbReference type="EMBL" id="BNBD01000001">
    <property type="protein sequence ID" value="GHF26471.1"/>
    <property type="molecule type" value="Genomic_DNA"/>
</dbReference>
<dbReference type="Gene3D" id="3.50.50.60">
    <property type="entry name" value="FAD/NAD(P)-binding domain"/>
    <property type="match status" value="1"/>
</dbReference>
<comment type="caution">
    <text evidence="3">The sequence shown here is derived from an EMBL/GenBank/DDBJ whole genome shotgun (WGS) entry which is preliminary data.</text>
</comment>
<dbReference type="InterPro" id="IPR006311">
    <property type="entry name" value="TAT_signal"/>
</dbReference>
<sequence length="621" mass="67000">MARPTDTSTGTAPTTDHGPGGSNGTTRRRFAGGLAAVVTTAATAATVTTATGTAHAAPRPAGSPARRAAAPTVAVLGGGVAGLTAAHELAERGFDVTVYERKTALGGKARSMDVPGSARGGRRPLPGEHGFRFIPGFYRNLPDTLRRIPFPGNSNGCHDNLVASTEVMLARTGGREDIRLPFRSIGQPPPVLTPEAFLRTVTALAETFQGLPAHEVAHFAGRLLVWFTSCEQRRNGSWERVPWFDYLGAAGRSENYRQLLAIGITRNIIATKAEVASTRTVATCIEAFLYNAMGRGADGEPDRVLNAPTNEAWIGPWVTHLRSLGVTFRLGCAVRDLRLAGGRVAEAVVEDTSGARRSVTADHFVSAMPVEHARTTWNAGLRAADPQLAACDRLRTDWMTGIQFYLTEPTPIIHGHVNHIDTPWSLTSVSQAQYWRGRDFRADYGDGSVADCLSVDVSEWDRPGILYGKTAKQCTPEEVAREVWVQLKSGLNDTGRTVLRDSVLHSWFLDPAVSPGGPRPENDEQLLIHPVGTWYHRPTARTAVPNLFLCGDYVACDIDLATMEGANATAREAVNALLDAAGSGAERCTVTPLYRAPELEALKRQDAWRYRLGLRNAFDVG</sequence>
<dbReference type="SUPFAM" id="SSF51905">
    <property type="entry name" value="FAD/NAD(P)-binding domain"/>
    <property type="match status" value="1"/>
</dbReference>
<feature type="compositionally biased region" description="Low complexity" evidence="1">
    <location>
        <begin position="1"/>
        <end position="16"/>
    </location>
</feature>
<evidence type="ECO:0000313" key="3">
    <source>
        <dbReference type="EMBL" id="GHF26471.1"/>
    </source>
</evidence>
<evidence type="ECO:0000259" key="2">
    <source>
        <dbReference type="Pfam" id="PF01593"/>
    </source>
</evidence>
<dbReference type="InterPro" id="IPR002937">
    <property type="entry name" value="Amino_oxidase"/>
</dbReference>
<feature type="region of interest" description="Disordered" evidence="1">
    <location>
        <begin position="1"/>
        <end position="28"/>
    </location>
</feature>
<dbReference type="PROSITE" id="PS51318">
    <property type="entry name" value="TAT"/>
    <property type="match status" value="1"/>
</dbReference>
<reference evidence="3" key="1">
    <citation type="journal article" date="2014" name="Int. J. Syst. Evol. Microbiol.">
        <title>Complete genome sequence of Corynebacterium casei LMG S-19264T (=DSM 44701T), isolated from a smear-ripened cheese.</title>
        <authorList>
            <consortium name="US DOE Joint Genome Institute (JGI-PGF)"/>
            <person name="Walter F."/>
            <person name="Albersmeier A."/>
            <person name="Kalinowski J."/>
            <person name="Ruckert C."/>
        </authorList>
    </citation>
    <scope>NUCLEOTIDE SEQUENCE</scope>
    <source>
        <strain evidence="3">JCM 4059</strain>
    </source>
</reference>
<reference evidence="3" key="2">
    <citation type="submission" date="2020-09" db="EMBL/GenBank/DDBJ databases">
        <authorList>
            <person name="Sun Q."/>
            <person name="Ohkuma M."/>
        </authorList>
    </citation>
    <scope>NUCLEOTIDE SEQUENCE</scope>
    <source>
        <strain evidence="3">JCM 4059</strain>
    </source>
</reference>
<evidence type="ECO:0000313" key="4">
    <source>
        <dbReference type="Proteomes" id="UP000638313"/>
    </source>
</evidence>
<dbReference type="PANTHER" id="PTHR42923:SF46">
    <property type="entry name" value="AMINE OXIDASE"/>
    <property type="match status" value="1"/>
</dbReference>
<dbReference type="InterPro" id="IPR050464">
    <property type="entry name" value="Zeta_carotene_desat/Oxidored"/>
</dbReference>
<evidence type="ECO:0000256" key="1">
    <source>
        <dbReference type="SAM" id="MobiDB-lite"/>
    </source>
</evidence>
<dbReference type="RefSeq" id="WP_190127600.1">
    <property type="nucleotide sequence ID" value="NZ_BNBD01000001.1"/>
</dbReference>
<accession>A0A919E9M0</accession>
<dbReference type="PANTHER" id="PTHR42923">
    <property type="entry name" value="PROTOPORPHYRINOGEN OXIDASE"/>
    <property type="match status" value="1"/>
</dbReference>
<protein>
    <submittedName>
        <fullName evidence="3">Phytoene dehydrogenase</fullName>
    </submittedName>
</protein>
<dbReference type="Proteomes" id="UP000638313">
    <property type="component" value="Unassembled WGS sequence"/>
</dbReference>
<keyword evidence="4" id="KW-1185">Reference proteome</keyword>
<dbReference type="GO" id="GO:0016491">
    <property type="term" value="F:oxidoreductase activity"/>
    <property type="evidence" value="ECO:0007669"/>
    <property type="project" value="InterPro"/>
</dbReference>
<name>A0A919E9M0_9ACTN</name>
<gene>
    <name evidence="3" type="ORF">GCM10010218_04150</name>
</gene>
<dbReference type="Pfam" id="PF01593">
    <property type="entry name" value="Amino_oxidase"/>
    <property type="match status" value="1"/>
</dbReference>
<feature type="domain" description="Amine oxidase" evidence="2">
    <location>
        <begin position="80"/>
        <end position="578"/>
    </location>
</feature>
<dbReference type="AlphaFoldDB" id="A0A919E9M0"/>
<dbReference type="PRINTS" id="PR00419">
    <property type="entry name" value="ADXRDTASE"/>
</dbReference>